<dbReference type="Pfam" id="PF13853">
    <property type="entry name" value="7tm_4"/>
    <property type="match status" value="1"/>
</dbReference>
<keyword evidence="14" id="KW-1185">Reference proteome</keyword>
<keyword evidence="6 11" id="KW-1133">Transmembrane helix</keyword>
<dbReference type="SUPFAM" id="SSF81321">
    <property type="entry name" value="Family A G protein-coupled receptor-like"/>
    <property type="match status" value="1"/>
</dbReference>
<sequence length="271" mass="29485">MENDSAAGNFILVGFSEHPQAEFILSLFVFGFYGVTLTGNTAIFLVSLLDSRLHTPMHFFLRNLSFLDVCFTTCIVPQMLANVWGDRRISAAGCVVQYSVALALGSTECVLLAVMAVDCYAAVMHQQVCRLLTAMSWLSGFANSLLQSSLAVVLPLCGRRLVDHFLCEVLVIIKLSCVDTRPTESKMLVARLLILAIPVCTILASYACVARAVLSMRSAEGRQKAWGTCASHLTVVSLFYGTITFMYLQPKGNHSQGQGKVLALVHTVTPP</sequence>
<evidence type="ECO:0000256" key="11">
    <source>
        <dbReference type="SAM" id="Phobius"/>
    </source>
</evidence>
<dbReference type="Gene3D" id="1.20.1070.10">
    <property type="entry name" value="Rhodopsin 7-helix transmembrane proteins"/>
    <property type="match status" value="1"/>
</dbReference>
<protein>
    <submittedName>
        <fullName evidence="13">Olfactory receptor 2Y1</fullName>
    </submittedName>
</protein>
<feature type="domain" description="G-protein coupled receptors family 1 profile" evidence="12">
    <location>
        <begin position="39"/>
        <end position="248"/>
    </location>
</feature>
<feature type="transmembrane region" description="Helical" evidence="11">
    <location>
        <begin position="135"/>
        <end position="156"/>
    </location>
</feature>
<keyword evidence="9 13" id="KW-0675">Receptor</keyword>
<keyword evidence="3" id="KW-0716">Sensory transduction</keyword>
<organism evidence="13 14">
    <name type="scientific">Tupaia chinensis</name>
    <name type="common">Chinese tree shrew</name>
    <name type="synonym">Tupaia belangeri chinensis</name>
    <dbReference type="NCBI Taxonomy" id="246437"/>
    <lineage>
        <taxon>Eukaryota</taxon>
        <taxon>Metazoa</taxon>
        <taxon>Chordata</taxon>
        <taxon>Craniata</taxon>
        <taxon>Vertebrata</taxon>
        <taxon>Euteleostomi</taxon>
        <taxon>Mammalia</taxon>
        <taxon>Eutheria</taxon>
        <taxon>Euarchontoglires</taxon>
        <taxon>Scandentia</taxon>
        <taxon>Tupaiidae</taxon>
        <taxon>Tupaia</taxon>
    </lineage>
</organism>
<evidence type="ECO:0000256" key="8">
    <source>
        <dbReference type="ARBA" id="ARBA00023136"/>
    </source>
</evidence>
<evidence type="ECO:0000256" key="6">
    <source>
        <dbReference type="ARBA" id="ARBA00022989"/>
    </source>
</evidence>
<reference evidence="14" key="1">
    <citation type="submission" date="2012-07" db="EMBL/GenBank/DDBJ databases">
        <title>Genome of the Chinese tree shrew, a rising model animal genetically related to primates.</title>
        <authorList>
            <person name="Zhang G."/>
            <person name="Fan Y."/>
            <person name="Yao Y."/>
            <person name="Huang Z."/>
        </authorList>
    </citation>
    <scope>NUCLEOTIDE SEQUENCE [LARGE SCALE GENOMIC DNA]</scope>
</reference>
<evidence type="ECO:0000256" key="5">
    <source>
        <dbReference type="ARBA" id="ARBA00022725"/>
    </source>
</evidence>
<evidence type="ECO:0000256" key="1">
    <source>
        <dbReference type="ARBA" id="ARBA00004651"/>
    </source>
</evidence>
<dbReference type="STRING" id="246437.L9KVA0"/>
<dbReference type="Proteomes" id="UP000011518">
    <property type="component" value="Unassembled WGS sequence"/>
</dbReference>
<dbReference type="EMBL" id="KB320636">
    <property type="protein sequence ID" value="ELW66865.1"/>
    <property type="molecule type" value="Genomic_DNA"/>
</dbReference>
<feature type="transmembrane region" description="Helical" evidence="11">
    <location>
        <begin position="226"/>
        <end position="248"/>
    </location>
</feature>
<dbReference type="GO" id="GO:0004984">
    <property type="term" value="F:olfactory receptor activity"/>
    <property type="evidence" value="ECO:0007669"/>
    <property type="project" value="InterPro"/>
</dbReference>
<keyword evidence="8 11" id="KW-0472">Membrane</keyword>
<keyword evidence="7" id="KW-0297">G-protein coupled receptor</keyword>
<keyword evidence="5" id="KW-0552">Olfaction</keyword>
<dbReference type="InParanoid" id="L9KVA0"/>
<name>L9KVA0_TUPCH</name>
<dbReference type="GO" id="GO:0005886">
    <property type="term" value="C:plasma membrane"/>
    <property type="evidence" value="ECO:0007669"/>
    <property type="project" value="UniProtKB-SubCell"/>
</dbReference>
<reference evidence="14" key="2">
    <citation type="journal article" date="2013" name="Nat. Commun.">
        <title>Genome of the Chinese tree shrew.</title>
        <authorList>
            <person name="Fan Y."/>
            <person name="Huang Z.Y."/>
            <person name="Cao C.C."/>
            <person name="Chen C.S."/>
            <person name="Chen Y.X."/>
            <person name="Fan D.D."/>
            <person name="He J."/>
            <person name="Hou H.L."/>
            <person name="Hu L."/>
            <person name="Hu X.T."/>
            <person name="Jiang X.T."/>
            <person name="Lai R."/>
            <person name="Lang Y.S."/>
            <person name="Liang B."/>
            <person name="Liao S.G."/>
            <person name="Mu D."/>
            <person name="Ma Y.Y."/>
            <person name="Niu Y.Y."/>
            <person name="Sun X.Q."/>
            <person name="Xia J.Q."/>
            <person name="Xiao J."/>
            <person name="Xiong Z.Q."/>
            <person name="Xu L."/>
            <person name="Yang L."/>
            <person name="Zhang Y."/>
            <person name="Zhao W."/>
            <person name="Zhao X.D."/>
            <person name="Zheng Y.T."/>
            <person name="Zhou J.M."/>
            <person name="Zhu Y.B."/>
            <person name="Zhang G.J."/>
            <person name="Wang J."/>
            <person name="Yao Y.G."/>
        </authorList>
    </citation>
    <scope>NUCLEOTIDE SEQUENCE [LARGE SCALE GENOMIC DNA]</scope>
</reference>
<evidence type="ECO:0000313" key="14">
    <source>
        <dbReference type="Proteomes" id="UP000011518"/>
    </source>
</evidence>
<dbReference type="InterPro" id="IPR017452">
    <property type="entry name" value="GPCR_Rhodpsn_7TM"/>
</dbReference>
<evidence type="ECO:0000256" key="9">
    <source>
        <dbReference type="ARBA" id="ARBA00023170"/>
    </source>
</evidence>
<evidence type="ECO:0000256" key="2">
    <source>
        <dbReference type="ARBA" id="ARBA00022475"/>
    </source>
</evidence>
<evidence type="ECO:0000256" key="3">
    <source>
        <dbReference type="ARBA" id="ARBA00022606"/>
    </source>
</evidence>
<feature type="transmembrane region" description="Helical" evidence="11">
    <location>
        <begin position="23"/>
        <end position="48"/>
    </location>
</feature>
<keyword evidence="10" id="KW-0807">Transducer</keyword>
<dbReference type="InterPro" id="IPR000725">
    <property type="entry name" value="Olfact_rcpt"/>
</dbReference>
<evidence type="ECO:0000259" key="12">
    <source>
        <dbReference type="PROSITE" id="PS50262"/>
    </source>
</evidence>
<evidence type="ECO:0000256" key="4">
    <source>
        <dbReference type="ARBA" id="ARBA00022692"/>
    </source>
</evidence>
<evidence type="ECO:0000313" key="13">
    <source>
        <dbReference type="EMBL" id="ELW66865.1"/>
    </source>
</evidence>
<dbReference type="PANTHER" id="PTHR26453">
    <property type="entry name" value="OLFACTORY RECEPTOR"/>
    <property type="match status" value="1"/>
</dbReference>
<feature type="transmembrane region" description="Helical" evidence="11">
    <location>
        <begin position="100"/>
        <end position="123"/>
    </location>
</feature>
<comment type="subcellular location">
    <subcellularLocation>
        <location evidence="1">Cell membrane</location>
        <topology evidence="1">Multi-pass membrane protein</topology>
    </subcellularLocation>
</comment>
<evidence type="ECO:0000256" key="10">
    <source>
        <dbReference type="ARBA" id="ARBA00023224"/>
    </source>
</evidence>
<dbReference type="GO" id="GO:0004930">
    <property type="term" value="F:G protein-coupled receptor activity"/>
    <property type="evidence" value="ECO:0007669"/>
    <property type="project" value="UniProtKB-KW"/>
</dbReference>
<dbReference type="PROSITE" id="PS50262">
    <property type="entry name" value="G_PROTEIN_RECEP_F1_2"/>
    <property type="match status" value="1"/>
</dbReference>
<dbReference type="PRINTS" id="PR00245">
    <property type="entry name" value="OLFACTORYR"/>
</dbReference>
<dbReference type="InterPro" id="IPR000276">
    <property type="entry name" value="GPCR_Rhodpsn"/>
</dbReference>
<proteinExistence type="predicted"/>
<keyword evidence="2" id="KW-1003">Cell membrane</keyword>
<evidence type="ECO:0000256" key="7">
    <source>
        <dbReference type="ARBA" id="ARBA00023040"/>
    </source>
</evidence>
<keyword evidence="4 11" id="KW-0812">Transmembrane</keyword>
<dbReference type="FunFam" id="1.20.1070.10:FF:000015">
    <property type="entry name" value="Olfactory receptor"/>
    <property type="match status" value="1"/>
</dbReference>
<feature type="transmembrane region" description="Helical" evidence="11">
    <location>
        <begin position="60"/>
        <end position="80"/>
    </location>
</feature>
<feature type="transmembrane region" description="Helical" evidence="11">
    <location>
        <begin position="188"/>
        <end position="214"/>
    </location>
</feature>
<dbReference type="PRINTS" id="PR00237">
    <property type="entry name" value="GPCRRHODOPSN"/>
</dbReference>
<gene>
    <name evidence="13" type="ORF">TREES_T100007580</name>
</gene>
<dbReference type="AlphaFoldDB" id="L9KVA0"/>
<accession>L9KVA0</accession>